<comment type="caution">
    <text evidence="8">The sequence shown here is derived from an EMBL/GenBank/DDBJ whole genome shotgun (WGS) entry which is preliminary data.</text>
</comment>
<name>A0A9E2NM12_9FIRM</name>
<evidence type="ECO:0000259" key="7">
    <source>
        <dbReference type="Pfam" id="PF08340"/>
    </source>
</evidence>
<gene>
    <name evidence="8" type="ORF">H9872_09075</name>
</gene>
<dbReference type="PANTHER" id="PTHR30636:SF3">
    <property type="entry name" value="UPF0701 PROTEIN YICC"/>
    <property type="match status" value="1"/>
</dbReference>
<organism evidence="8 9">
    <name type="scientific">Candidatus Cellulosilyticum pullistercoris</name>
    <dbReference type="NCBI Taxonomy" id="2838521"/>
    <lineage>
        <taxon>Bacteria</taxon>
        <taxon>Bacillati</taxon>
        <taxon>Bacillota</taxon>
        <taxon>Clostridia</taxon>
        <taxon>Lachnospirales</taxon>
        <taxon>Cellulosilyticaceae</taxon>
        <taxon>Cellulosilyticum</taxon>
    </lineage>
</organism>
<dbReference type="InterPro" id="IPR013551">
    <property type="entry name" value="YicC-like_C"/>
</dbReference>
<evidence type="ECO:0000256" key="2">
    <source>
        <dbReference type="ARBA" id="ARBA00022722"/>
    </source>
</evidence>
<evidence type="ECO:0000256" key="4">
    <source>
        <dbReference type="ARBA" id="ARBA00022801"/>
    </source>
</evidence>
<evidence type="ECO:0000259" key="6">
    <source>
        <dbReference type="Pfam" id="PF03755"/>
    </source>
</evidence>
<keyword evidence="2" id="KW-0540">Nuclease</keyword>
<keyword evidence="4" id="KW-0378">Hydrolase</keyword>
<evidence type="ECO:0000313" key="9">
    <source>
        <dbReference type="Proteomes" id="UP000824229"/>
    </source>
</evidence>
<evidence type="ECO:0000256" key="3">
    <source>
        <dbReference type="ARBA" id="ARBA00022759"/>
    </source>
</evidence>
<comment type="similarity">
    <text evidence="5">Belongs to the YicC/YloC family.</text>
</comment>
<dbReference type="GO" id="GO:0016787">
    <property type="term" value="F:hydrolase activity"/>
    <property type="evidence" value="ECO:0007669"/>
    <property type="project" value="UniProtKB-KW"/>
</dbReference>
<feature type="domain" description="Endoribonuclease YicC-like C-terminal" evidence="7">
    <location>
        <begin position="173"/>
        <end position="292"/>
    </location>
</feature>
<dbReference type="NCBIfam" id="TIGR00255">
    <property type="entry name" value="YicC/YloC family endoribonuclease"/>
    <property type="match status" value="1"/>
</dbReference>
<sequence>MIYSMTGYGRYEVEANERKILVEVSSVNHRYLDLNIRMPRILMQYEEVIRRIVKEKLTRGKVEITISMQSVAQEDVEVVVNESLGAAYLEGLRMLGRKFDLEDDLKLSALMNINDLVSIQKKTVNNEAIEAQIESALQGALEAFIKMRQKEGEALKQDILQKCKVLSEMVIAIESRSPKVVIQYKERLKARLAQLLDGVSVDENRITTEIALFADKCAIDEEITRLKSHIKQLEEILEEGQVVGRKLDFLMQEMNREANTIGSKANDYEITKIVVALKTEIEKIREQVQNIE</sequence>
<protein>
    <submittedName>
        <fullName evidence="8">YicC family protein</fullName>
    </submittedName>
</protein>
<reference evidence="8" key="2">
    <citation type="submission" date="2021-04" db="EMBL/GenBank/DDBJ databases">
        <authorList>
            <person name="Gilroy R."/>
        </authorList>
    </citation>
    <scope>NUCLEOTIDE SEQUENCE</scope>
    <source>
        <strain evidence="8">B5-657</strain>
    </source>
</reference>
<accession>A0A9E2NM12</accession>
<evidence type="ECO:0000256" key="5">
    <source>
        <dbReference type="ARBA" id="ARBA00035648"/>
    </source>
</evidence>
<dbReference type="Pfam" id="PF03755">
    <property type="entry name" value="YicC-like_N"/>
    <property type="match status" value="1"/>
</dbReference>
<reference evidence="8" key="1">
    <citation type="journal article" date="2021" name="PeerJ">
        <title>Extensive microbial diversity within the chicken gut microbiome revealed by metagenomics and culture.</title>
        <authorList>
            <person name="Gilroy R."/>
            <person name="Ravi A."/>
            <person name="Getino M."/>
            <person name="Pursley I."/>
            <person name="Horton D.L."/>
            <person name="Alikhan N.F."/>
            <person name="Baker D."/>
            <person name="Gharbi K."/>
            <person name="Hall N."/>
            <person name="Watson M."/>
            <person name="Adriaenssens E.M."/>
            <person name="Foster-Nyarko E."/>
            <person name="Jarju S."/>
            <person name="Secka A."/>
            <person name="Antonio M."/>
            <person name="Oren A."/>
            <person name="Chaudhuri R.R."/>
            <person name="La Ragione R."/>
            <person name="Hildebrand F."/>
            <person name="Pallen M.J."/>
        </authorList>
    </citation>
    <scope>NUCLEOTIDE SEQUENCE</scope>
    <source>
        <strain evidence="8">B5-657</strain>
    </source>
</reference>
<feature type="domain" description="Endoribonuclease YicC-like N-terminal" evidence="6">
    <location>
        <begin position="2"/>
        <end position="157"/>
    </location>
</feature>
<dbReference type="AlphaFoldDB" id="A0A9E2NM12"/>
<dbReference type="InterPro" id="IPR005229">
    <property type="entry name" value="YicC/YloC-like"/>
</dbReference>
<dbReference type="Proteomes" id="UP000824229">
    <property type="component" value="Unassembled WGS sequence"/>
</dbReference>
<dbReference type="EMBL" id="JAHLFQ010000210">
    <property type="protein sequence ID" value="MBU3804890.1"/>
    <property type="molecule type" value="Genomic_DNA"/>
</dbReference>
<evidence type="ECO:0000313" key="8">
    <source>
        <dbReference type="EMBL" id="MBU3804890.1"/>
    </source>
</evidence>
<evidence type="ECO:0000256" key="1">
    <source>
        <dbReference type="ARBA" id="ARBA00001968"/>
    </source>
</evidence>
<dbReference type="Pfam" id="PF08340">
    <property type="entry name" value="YicC-like_C"/>
    <property type="match status" value="1"/>
</dbReference>
<comment type="cofactor">
    <cofactor evidence="1">
        <name>a divalent metal cation</name>
        <dbReference type="ChEBI" id="CHEBI:60240"/>
    </cofactor>
</comment>
<keyword evidence="3" id="KW-0255">Endonuclease</keyword>
<proteinExistence type="inferred from homology"/>
<dbReference type="InterPro" id="IPR013527">
    <property type="entry name" value="YicC-like_N"/>
</dbReference>
<dbReference type="PANTHER" id="PTHR30636">
    <property type="entry name" value="UPF0701 PROTEIN YICC"/>
    <property type="match status" value="1"/>
</dbReference>
<dbReference type="GO" id="GO:0004521">
    <property type="term" value="F:RNA endonuclease activity"/>
    <property type="evidence" value="ECO:0007669"/>
    <property type="project" value="InterPro"/>
</dbReference>